<evidence type="ECO:0000256" key="8">
    <source>
        <dbReference type="ARBA" id="ARBA00022801"/>
    </source>
</evidence>
<dbReference type="SMART" id="SM00173">
    <property type="entry name" value="RAS"/>
    <property type="match status" value="1"/>
</dbReference>
<dbReference type="NCBIfam" id="TIGR00231">
    <property type="entry name" value="small_GTP"/>
    <property type="match status" value="1"/>
</dbReference>
<reference evidence="15 16" key="1">
    <citation type="submission" date="2009-03" db="EMBL/GenBank/DDBJ databases">
        <authorList>
            <person name="Warren W."/>
            <person name="Ye L."/>
            <person name="Minx P."/>
            <person name="Worley K."/>
            <person name="Gibbs R."/>
            <person name="Wilson R.K."/>
        </authorList>
    </citation>
    <scope>NUCLEOTIDE SEQUENCE [LARGE SCALE GENOMIC DNA]</scope>
</reference>
<dbReference type="GeneTree" id="ENSGT00940000155984"/>
<dbReference type="InterPro" id="IPR027417">
    <property type="entry name" value="P-loop_NTPase"/>
</dbReference>
<dbReference type="GO" id="GO:0005886">
    <property type="term" value="C:plasma membrane"/>
    <property type="evidence" value="ECO:0007669"/>
    <property type="project" value="UniProtKB-SubCell"/>
</dbReference>
<keyword evidence="11" id="KW-0449">Lipoprotein</keyword>
<keyword evidence="9" id="KW-0342">GTP-binding</keyword>
<dbReference type="GO" id="GO:0003925">
    <property type="term" value="F:G protein activity"/>
    <property type="evidence" value="ECO:0007669"/>
    <property type="project" value="UniProtKB-EC"/>
</dbReference>
<evidence type="ECO:0000256" key="7">
    <source>
        <dbReference type="ARBA" id="ARBA00022741"/>
    </source>
</evidence>
<evidence type="ECO:0000256" key="12">
    <source>
        <dbReference type="ARBA" id="ARBA00023289"/>
    </source>
</evidence>
<accession>A0A8I3WA86</accession>
<dbReference type="PANTHER" id="PTHR24070">
    <property type="entry name" value="RAS, DI-RAS, AND RHEB FAMILY MEMBERS OF SMALL GTPASE SUPERFAMILY"/>
    <property type="match status" value="1"/>
</dbReference>
<dbReference type="Proteomes" id="UP000008225">
    <property type="component" value="Chromosome 6"/>
</dbReference>
<keyword evidence="14" id="KW-1133">Transmembrane helix</keyword>
<dbReference type="SMART" id="SM00174">
    <property type="entry name" value="RHO"/>
    <property type="match status" value="1"/>
</dbReference>
<feature type="region of interest" description="Disordered" evidence="13">
    <location>
        <begin position="87"/>
        <end position="143"/>
    </location>
</feature>
<feature type="region of interest" description="Disordered" evidence="13">
    <location>
        <begin position="441"/>
        <end position="466"/>
    </location>
</feature>
<keyword evidence="12" id="KW-0636">Prenylation</keyword>
<dbReference type="FunFam" id="3.40.50.300:FF:000203">
    <property type="entry name" value="Putative ras-related protein ral-a"/>
    <property type="match status" value="1"/>
</dbReference>
<dbReference type="EC" id="3.6.5.2" evidence="4"/>
<dbReference type="AlphaFoldDB" id="A0A8I3WA86"/>
<keyword evidence="16" id="KW-1185">Reference proteome</keyword>
<evidence type="ECO:0000256" key="10">
    <source>
        <dbReference type="ARBA" id="ARBA00023136"/>
    </source>
</evidence>
<keyword evidence="6" id="KW-0488">Methylation</keyword>
<evidence type="ECO:0000256" key="3">
    <source>
        <dbReference type="ARBA" id="ARBA00008344"/>
    </source>
</evidence>
<evidence type="ECO:0000256" key="1">
    <source>
        <dbReference type="ARBA" id="ARBA00004214"/>
    </source>
</evidence>
<evidence type="ECO:0000256" key="2">
    <source>
        <dbReference type="ARBA" id="ARBA00004342"/>
    </source>
</evidence>
<keyword evidence="7" id="KW-0547">Nucleotide-binding</keyword>
<keyword evidence="14" id="KW-0812">Transmembrane</keyword>
<keyword evidence="8" id="KW-0378">Hydrolase</keyword>
<feature type="transmembrane region" description="Helical" evidence="14">
    <location>
        <begin position="61"/>
        <end position="81"/>
    </location>
</feature>
<evidence type="ECO:0000256" key="9">
    <source>
        <dbReference type="ARBA" id="ARBA00023134"/>
    </source>
</evidence>
<dbReference type="PROSITE" id="PS51419">
    <property type="entry name" value="RAB"/>
    <property type="match status" value="1"/>
</dbReference>
<dbReference type="InterPro" id="IPR005225">
    <property type="entry name" value="Small_GTP-bd"/>
</dbReference>
<dbReference type="SMART" id="SM00175">
    <property type="entry name" value="RAB"/>
    <property type="match status" value="1"/>
</dbReference>
<keyword evidence="5" id="KW-1003">Cell membrane</keyword>
<evidence type="ECO:0000256" key="6">
    <source>
        <dbReference type="ARBA" id="ARBA00022481"/>
    </source>
</evidence>
<dbReference type="SMART" id="SM00176">
    <property type="entry name" value="RAN"/>
    <property type="match status" value="1"/>
</dbReference>
<proteinExistence type="inferred from homology"/>
<keyword evidence="10 14" id="KW-0472">Membrane</keyword>
<dbReference type="InterPro" id="IPR020849">
    <property type="entry name" value="Small_GTPase_Ras-type"/>
</dbReference>
<dbReference type="PROSITE" id="PS51421">
    <property type="entry name" value="RAS"/>
    <property type="match status" value="1"/>
</dbReference>
<name>A0A8I3WA86_CALJA</name>
<evidence type="ECO:0000256" key="11">
    <source>
        <dbReference type="ARBA" id="ARBA00023288"/>
    </source>
</evidence>
<gene>
    <name evidence="15" type="primary">RALB</name>
</gene>
<dbReference type="GO" id="GO:0007165">
    <property type="term" value="P:signal transduction"/>
    <property type="evidence" value="ECO:0007669"/>
    <property type="project" value="InterPro"/>
</dbReference>
<feature type="compositionally biased region" description="Basic and acidic residues" evidence="13">
    <location>
        <begin position="173"/>
        <end position="191"/>
    </location>
</feature>
<comment type="subcellular location">
    <subcellularLocation>
        <location evidence="2">Cell membrane</location>
        <topology evidence="2">Lipid-anchor</topology>
        <orientation evidence="2">Cytoplasmic side</orientation>
    </subcellularLocation>
    <subcellularLocation>
        <location evidence="1">Midbody</location>
    </subcellularLocation>
</comment>
<dbReference type="GO" id="GO:0005525">
    <property type="term" value="F:GTP binding"/>
    <property type="evidence" value="ECO:0007669"/>
    <property type="project" value="UniProtKB-KW"/>
</dbReference>
<dbReference type="InterPro" id="IPR001806">
    <property type="entry name" value="Small_GTPase"/>
</dbReference>
<reference evidence="15" key="3">
    <citation type="submission" date="2025-09" db="UniProtKB">
        <authorList>
            <consortium name="Ensembl"/>
        </authorList>
    </citation>
    <scope>IDENTIFICATION</scope>
</reference>
<sequence length="466" mass="50758">MAGVGFWPCRRLGSSHCDALSNSITANGMSSAKRVVAGGGVPPQDPLAASPTLRSSTLRHLIIFFGFCMIRSVLCFFFPLLRHGPGLSSTTGASPSPPAPALGGRPAAPPHPQGCPRRVCRGKEGTRGGRGRRAGPAPSAWGCFSLEKPLPRPPAAWKIRLGLAGSPSMGVPSEERARTEARARSREEGLPRRRQGRARGVGRRARLLNDESAEDGWGPAPGGGGARLRAAGRVRTAKATGRVPALRWVVCLSQPQKTSRMAANKSKGQSSLALHKVIMVGSGGVGKSALTLQFMYDEFVEDYEPTKADSYRKKVVLDGEEVQIDILDTAGQEDYAAIRDNYFRSGEGFLLVFSITEHESFTATAEFREQILRVKAEEDKIPLLVVGNKSDLEERRQVPVEEARSKAEEWGVQYVETSAKTRANVDKVFFDLMREIRAKKMSENKDKNGKKSSKNKKSFKERCCLL</sequence>
<evidence type="ECO:0000256" key="13">
    <source>
        <dbReference type="SAM" id="MobiDB-lite"/>
    </source>
</evidence>
<evidence type="ECO:0000313" key="16">
    <source>
        <dbReference type="Proteomes" id="UP000008225"/>
    </source>
</evidence>
<dbReference type="Ensembl" id="ENSCJAT00000144676.1">
    <property type="protein sequence ID" value="ENSCJAP00000090024.1"/>
    <property type="gene ID" value="ENSCJAG00000013326.5"/>
</dbReference>
<dbReference type="GO" id="GO:0030496">
    <property type="term" value="C:midbody"/>
    <property type="evidence" value="ECO:0007669"/>
    <property type="project" value="UniProtKB-SubCell"/>
</dbReference>
<feature type="region of interest" description="Disordered" evidence="13">
    <location>
        <begin position="164"/>
        <end position="227"/>
    </location>
</feature>
<dbReference type="SUPFAM" id="SSF52540">
    <property type="entry name" value="P-loop containing nucleoside triphosphate hydrolases"/>
    <property type="match status" value="1"/>
</dbReference>
<reference evidence="15" key="2">
    <citation type="submission" date="2025-08" db="UniProtKB">
        <authorList>
            <consortium name="Ensembl"/>
        </authorList>
    </citation>
    <scope>IDENTIFICATION</scope>
</reference>
<comment type="similarity">
    <text evidence="3">Belongs to the small GTPase superfamily. Ras family.</text>
</comment>
<evidence type="ECO:0000256" key="14">
    <source>
        <dbReference type="SAM" id="Phobius"/>
    </source>
</evidence>
<feature type="compositionally biased region" description="Basic residues" evidence="13">
    <location>
        <begin position="192"/>
        <end position="206"/>
    </location>
</feature>
<dbReference type="Gene3D" id="3.40.50.300">
    <property type="entry name" value="P-loop containing nucleotide triphosphate hydrolases"/>
    <property type="match status" value="1"/>
</dbReference>
<evidence type="ECO:0000313" key="15">
    <source>
        <dbReference type="Ensembl" id="ENSCJAP00000090024.1"/>
    </source>
</evidence>
<dbReference type="OMA" id="PESHNWR"/>
<dbReference type="CDD" id="cd04139">
    <property type="entry name" value="RalA_RalB"/>
    <property type="match status" value="1"/>
</dbReference>
<evidence type="ECO:0000256" key="5">
    <source>
        <dbReference type="ARBA" id="ARBA00022475"/>
    </source>
</evidence>
<dbReference type="Pfam" id="PF00071">
    <property type="entry name" value="Ras"/>
    <property type="match status" value="1"/>
</dbReference>
<organism evidence="15 16">
    <name type="scientific">Callithrix jacchus</name>
    <name type="common">White-tufted-ear marmoset</name>
    <name type="synonym">Simia Jacchus</name>
    <dbReference type="NCBI Taxonomy" id="9483"/>
    <lineage>
        <taxon>Eukaryota</taxon>
        <taxon>Metazoa</taxon>
        <taxon>Chordata</taxon>
        <taxon>Craniata</taxon>
        <taxon>Vertebrata</taxon>
        <taxon>Euteleostomi</taxon>
        <taxon>Mammalia</taxon>
        <taxon>Eutheria</taxon>
        <taxon>Euarchontoglires</taxon>
        <taxon>Primates</taxon>
        <taxon>Haplorrhini</taxon>
        <taxon>Platyrrhini</taxon>
        <taxon>Cebidae</taxon>
        <taxon>Callitrichinae</taxon>
        <taxon>Callithrix</taxon>
        <taxon>Callithrix</taxon>
    </lineage>
</organism>
<protein>
    <recommendedName>
        <fullName evidence="4">small monomeric GTPase</fullName>
        <ecNumber evidence="4">3.6.5.2</ecNumber>
    </recommendedName>
</protein>
<dbReference type="PROSITE" id="PS51420">
    <property type="entry name" value="RHO"/>
    <property type="match status" value="1"/>
</dbReference>
<dbReference type="PRINTS" id="PR00449">
    <property type="entry name" value="RASTRNSFRMNG"/>
</dbReference>
<evidence type="ECO:0000256" key="4">
    <source>
        <dbReference type="ARBA" id="ARBA00011984"/>
    </source>
</evidence>